<dbReference type="GO" id="GO:0004753">
    <property type="term" value="F:saccharopine dehydrogenase activity"/>
    <property type="evidence" value="ECO:0007669"/>
    <property type="project" value="TreeGrafter"/>
</dbReference>
<evidence type="ECO:0000256" key="1">
    <source>
        <dbReference type="ARBA" id="ARBA00023002"/>
    </source>
</evidence>
<feature type="domain" description="Saccharopine dehydrogenase-like C-terminal" evidence="3">
    <location>
        <begin position="126"/>
        <end position="435"/>
    </location>
</feature>
<protein>
    <submittedName>
        <fullName evidence="4">Saccharopine dehydrogenase, NADP-dependent</fullName>
    </submittedName>
</protein>
<dbReference type="RefSeq" id="WP_089680569.1">
    <property type="nucleotide sequence ID" value="NZ_FNFO01000002.1"/>
</dbReference>
<dbReference type="PANTHER" id="PTHR11133:SF23">
    <property type="entry name" value="SACCHAROPINE DEHYDROGENASE [NAD(+), L-LYSINE-FORMING]"/>
    <property type="match status" value="1"/>
</dbReference>
<name>A0A1G9BSM6_9BACT</name>
<dbReference type="InterPro" id="IPR005097">
    <property type="entry name" value="Sacchrp_dh_NADP-bd"/>
</dbReference>
<dbReference type="GO" id="GO:0005737">
    <property type="term" value="C:cytoplasm"/>
    <property type="evidence" value="ECO:0007669"/>
    <property type="project" value="TreeGrafter"/>
</dbReference>
<dbReference type="STRING" id="1075417.SAMN05421823_102700"/>
<keyword evidence="5" id="KW-1185">Reference proteome</keyword>
<dbReference type="InterPro" id="IPR036291">
    <property type="entry name" value="NAD(P)-bd_dom_sf"/>
</dbReference>
<organism evidence="4 5">
    <name type="scientific">Catalinimonas alkaloidigena</name>
    <dbReference type="NCBI Taxonomy" id="1075417"/>
    <lineage>
        <taxon>Bacteria</taxon>
        <taxon>Pseudomonadati</taxon>
        <taxon>Bacteroidota</taxon>
        <taxon>Cytophagia</taxon>
        <taxon>Cytophagales</taxon>
        <taxon>Catalimonadaceae</taxon>
        <taxon>Catalinimonas</taxon>
    </lineage>
</organism>
<dbReference type="Gene3D" id="3.40.50.720">
    <property type="entry name" value="NAD(P)-binding Rossmann-like Domain"/>
    <property type="match status" value="1"/>
</dbReference>
<dbReference type="EMBL" id="FNFO01000002">
    <property type="protein sequence ID" value="SDK42488.1"/>
    <property type="molecule type" value="Genomic_DNA"/>
</dbReference>
<gene>
    <name evidence="4" type="ORF">SAMN05421823_102700</name>
</gene>
<evidence type="ECO:0000313" key="4">
    <source>
        <dbReference type="EMBL" id="SDK42488.1"/>
    </source>
</evidence>
<dbReference type="SUPFAM" id="SSF55347">
    <property type="entry name" value="Glyceraldehyde-3-phosphate dehydrogenase-like, C-terminal domain"/>
    <property type="match status" value="1"/>
</dbReference>
<dbReference type="GO" id="GO:0019878">
    <property type="term" value="P:lysine biosynthetic process via aminoadipic acid"/>
    <property type="evidence" value="ECO:0007669"/>
    <property type="project" value="TreeGrafter"/>
</dbReference>
<sequence>MKKILVLGAGRSATVLIEYLHAQAALHGWHLQVADQSLELVQAKTAHLAQVESFALDIADPEALRAALVSVSLVISLLPPPLHPQVATVCLEQGCHLLTASYVSPEMAALDKEARQRNLLFMNECGLDPGIDHMSAMEMIDDVREAGGKVTAFHSYCGGLIAPESDTNPWHYKLTWNPRNIVLAGQAGGCYLHEGSRKYIPYGRLFEQTTPVHVEGWGEFEAYVNRDSIHYQDVYGLTHATTLLRGTLRRPGFCRAWNALVQLGLTDDRYWMEGARDLTLRTWLGTFLPPHPPEQVQQTLARYLSLDPNGSEMTCLKWLGLFGEERLGVPSGTPAQLLQGILERRWALAPTDRDMIVMQHQLAYQLDGHRHTKVASLVLTGDDAAQTAMAKTVGLTLGVVAVLLLQERLSQRGVHIPTAREVYQPALRMLASLGICFQEEMQSEPSPGL</sequence>
<dbReference type="Pfam" id="PF03435">
    <property type="entry name" value="Sacchrp_dh_NADP"/>
    <property type="match status" value="1"/>
</dbReference>
<evidence type="ECO:0000313" key="5">
    <source>
        <dbReference type="Proteomes" id="UP000198510"/>
    </source>
</evidence>
<dbReference type="SUPFAM" id="SSF51735">
    <property type="entry name" value="NAD(P)-binding Rossmann-fold domains"/>
    <property type="match status" value="1"/>
</dbReference>
<dbReference type="OrthoDB" id="973788at2"/>
<dbReference type="PANTHER" id="PTHR11133">
    <property type="entry name" value="SACCHAROPINE DEHYDROGENASE"/>
    <property type="match status" value="1"/>
</dbReference>
<evidence type="ECO:0000259" key="2">
    <source>
        <dbReference type="Pfam" id="PF03435"/>
    </source>
</evidence>
<dbReference type="InterPro" id="IPR032095">
    <property type="entry name" value="Sacchrp_dh-like_C"/>
</dbReference>
<proteinExistence type="predicted"/>
<feature type="domain" description="Saccharopine dehydrogenase NADP binding" evidence="2">
    <location>
        <begin position="4"/>
        <end position="119"/>
    </location>
</feature>
<dbReference type="AlphaFoldDB" id="A0A1G9BSM6"/>
<dbReference type="InterPro" id="IPR051168">
    <property type="entry name" value="AASS"/>
</dbReference>
<evidence type="ECO:0000259" key="3">
    <source>
        <dbReference type="Pfam" id="PF16653"/>
    </source>
</evidence>
<dbReference type="Gene3D" id="3.30.360.10">
    <property type="entry name" value="Dihydrodipicolinate Reductase, domain 2"/>
    <property type="match status" value="1"/>
</dbReference>
<keyword evidence="1" id="KW-0560">Oxidoreductase</keyword>
<dbReference type="Proteomes" id="UP000198510">
    <property type="component" value="Unassembled WGS sequence"/>
</dbReference>
<dbReference type="Gene3D" id="1.10.1870.10">
    <property type="entry name" value="Domain 3, Saccharopine reductase"/>
    <property type="match status" value="1"/>
</dbReference>
<dbReference type="Pfam" id="PF16653">
    <property type="entry name" value="Sacchrp_dh_C"/>
    <property type="match status" value="1"/>
</dbReference>
<accession>A0A1G9BSM6</accession>
<reference evidence="4 5" key="1">
    <citation type="submission" date="2016-10" db="EMBL/GenBank/DDBJ databases">
        <authorList>
            <person name="de Groot N.N."/>
        </authorList>
    </citation>
    <scope>NUCLEOTIDE SEQUENCE [LARGE SCALE GENOMIC DNA]</scope>
    <source>
        <strain evidence="4 5">DSM 25186</strain>
    </source>
</reference>